<keyword evidence="4 7" id="KW-0812">Transmembrane</keyword>
<keyword evidence="6 7" id="KW-0472">Membrane</keyword>
<comment type="caution">
    <text evidence="9">The sequence shown here is derived from an EMBL/GenBank/DDBJ whole genome shotgun (WGS) entry which is preliminary data.</text>
</comment>
<evidence type="ECO:0000256" key="7">
    <source>
        <dbReference type="SAM" id="Phobius"/>
    </source>
</evidence>
<dbReference type="EMBL" id="JBBMFM010000001">
    <property type="protein sequence ID" value="MEQ2423422.1"/>
    <property type="molecule type" value="Genomic_DNA"/>
</dbReference>
<feature type="transmembrane region" description="Helical" evidence="7">
    <location>
        <begin position="7"/>
        <end position="33"/>
    </location>
</feature>
<evidence type="ECO:0000256" key="5">
    <source>
        <dbReference type="ARBA" id="ARBA00022989"/>
    </source>
</evidence>
<accession>A0ABV1CZ59</accession>
<feature type="transmembrane region" description="Helical" evidence="7">
    <location>
        <begin position="141"/>
        <end position="167"/>
    </location>
</feature>
<keyword evidence="2" id="KW-1003">Cell membrane</keyword>
<dbReference type="InterPro" id="IPR004681">
    <property type="entry name" value="TRAP_DctM"/>
</dbReference>
<protein>
    <submittedName>
        <fullName evidence="9">TRAP transporter large permease</fullName>
    </submittedName>
</protein>
<feature type="transmembrane region" description="Helical" evidence="7">
    <location>
        <begin position="311"/>
        <end position="333"/>
    </location>
</feature>
<keyword evidence="10" id="KW-1185">Reference proteome</keyword>
<dbReference type="PANTHER" id="PTHR33362">
    <property type="entry name" value="SIALIC ACID TRAP TRANSPORTER PERMEASE PROTEIN SIAT-RELATED"/>
    <property type="match status" value="1"/>
</dbReference>
<comment type="subcellular location">
    <subcellularLocation>
        <location evidence="1">Cell inner membrane</location>
        <topology evidence="1">Multi-pass membrane protein</topology>
    </subcellularLocation>
</comment>
<keyword evidence="5 7" id="KW-1133">Transmembrane helix</keyword>
<dbReference type="NCBIfam" id="TIGR00786">
    <property type="entry name" value="dctM"/>
    <property type="match status" value="1"/>
</dbReference>
<evidence type="ECO:0000256" key="6">
    <source>
        <dbReference type="ARBA" id="ARBA00023136"/>
    </source>
</evidence>
<feature type="transmembrane region" description="Helical" evidence="7">
    <location>
        <begin position="173"/>
        <end position="198"/>
    </location>
</feature>
<organism evidence="9 10">
    <name type="scientific">Enterocloster hominis</name>
    <name type="common">ex Hitch et al. 2024</name>
    <dbReference type="NCBI Taxonomy" id="1917870"/>
    <lineage>
        <taxon>Bacteria</taxon>
        <taxon>Bacillati</taxon>
        <taxon>Bacillota</taxon>
        <taxon>Clostridia</taxon>
        <taxon>Lachnospirales</taxon>
        <taxon>Lachnospiraceae</taxon>
        <taxon>Enterocloster</taxon>
    </lineage>
</organism>
<evidence type="ECO:0000313" key="10">
    <source>
        <dbReference type="Proteomes" id="UP001454086"/>
    </source>
</evidence>
<sequence length="434" mass="45792">MIGVTLIVMIFALILLGVPIFAALGATGTMGLIFLQSRSALGGISWITIPQSIYSGIASFPLLAIPFFIFAGEIMNRGKITEKLIKFALMLIGRMPASLAQANIVASMFFGGVTGSAQADTSAIGGMLIPAMIKEGYSKETAVAVTASSSTVGPIIPPSIMMVIYGVCVGTSVGAMFLGGFIPGLMVGLGLMTVVALQDRTMHFPRRTEKMTWEEKRQTFADAIWPLGMPIIIVGGILGGVCTPTEAGAMAVVYSMLVSMFVLKTVTVKDIVPMLYKTILQTSTTLMIISAAKIVSYVLTALQIPAMMGAFMASVTSSPYVFMLMVNVLILILGMFMDGGASVIVLAPILAPIAAQFGINDVHFGVVMVLNLIIGCGTPPLGVCLFLACNIAKCPVEKGGKAILPYVQAEVIVLFLITYFPFFVTALPGMFGYI</sequence>
<feature type="transmembrane region" description="Helical" evidence="7">
    <location>
        <begin position="340"/>
        <end position="359"/>
    </location>
</feature>
<name>A0ABV1CZ59_9FIRM</name>
<feature type="domain" description="TRAP C4-dicarboxylate transport system permease DctM subunit" evidence="8">
    <location>
        <begin position="7"/>
        <end position="421"/>
    </location>
</feature>
<dbReference type="InterPro" id="IPR010656">
    <property type="entry name" value="DctM"/>
</dbReference>
<dbReference type="PANTHER" id="PTHR33362:SF2">
    <property type="entry name" value="TRAP TRANSPORTER LARGE PERMEASE PROTEIN"/>
    <property type="match status" value="1"/>
</dbReference>
<keyword evidence="3" id="KW-0997">Cell inner membrane</keyword>
<dbReference type="RefSeq" id="WP_349117538.1">
    <property type="nucleotide sequence ID" value="NZ_JBBMFM010000001.1"/>
</dbReference>
<feature type="transmembrane region" description="Helical" evidence="7">
    <location>
        <begin position="403"/>
        <end position="424"/>
    </location>
</feature>
<feature type="transmembrane region" description="Helical" evidence="7">
    <location>
        <begin position="247"/>
        <end position="266"/>
    </location>
</feature>
<feature type="transmembrane region" description="Helical" evidence="7">
    <location>
        <begin position="53"/>
        <end position="72"/>
    </location>
</feature>
<feature type="transmembrane region" description="Helical" evidence="7">
    <location>
        <begin position="365"/>
        <end position="391"/>
    </location>
</feature>
<dbReference type="Proteomes" id="UP001454086">
    <property type="component" value="Unassembled WGS sequence"/>
</dbReference>
<evidence type="ECO:0000313" key="9">
    <source>
        <dbReference type="EMBL" id="MEQ2423422.1"/>
    </source>
</evidence>
<proteinExistence type="predicted"/>
<reference evidence="9 10" key="1">
    <citation type="submission" date="2024-03" db="EMBL/GenBank/DDBJ databases">
        <title>Human intestinal bacterial collection.</title>
        <authorList>
            <person name="Pauvert C."/>
            <person name="Hitch T.C.A."/>
            <person name="Clavel T."/>
        </authorList>
    </citation>
    <scope>NUCLEOTIDE SEQUENCE [LARGE SCALE GENOMIC DNA]</scope>
    <source>
        <strain evidence="9 10">CLA-SR-H021</strain>
    </source>
</reference>
<evidence type="ECO:0000256" key="2">
    <source>
        <dbReference type="ARBA" id="ARBA00022475"/>
    </source>
</evidence>
<dbReference type="Pfam" id="PF06808">
    <property type="entry name" value="DctM"/>
    <property type="match status" value="1"/>
</dbReference>
<evidence type="ECO:0000259" key="8">
    <source>
        <dbReference type="Pfam" id="PF06808"/>
    </source>
</evidence>
<gene>
    <name evidence="9" type="ORF">WMQ36_00410</name>
</gene>
<evidence type="ECO:0000256" key="4">
    <source>
        <dbReference type="ARBA" id="ARBA00022692"/>
    </source>
</evidence>
<feature type="transmembrane region" description="Helical" evidence="7">
    <location>
        <begin position="278"/>
        <end position="299"/>
    </location>
</feature>
<dbReference type="PIRSF" id="PIRSF006066">
    <property type="entry name" value="HI0050"/>
    <property type="match status" value="1"/>
</dbReference>
<feature type="transmembrane region" description="Helical" evidence="7">
    <location>
        <begin position="219"/>
        <end position="241"/>
    </location>
</feature>
<evidence type="ECO:0000256" key="3">
    <source>
        <dbReference type="ARBA" id="ARBA00022519"/>
    </source>
</evidence>
<evidence type="ECO:0000256" key="1">
    <source>
        <dbReference type="ARBA" id="ARBA00004429"/>
    </source>
</evidence>